<dbReference type="GO" id="GO:0003677">
    <property type="term" value="F:DNA binding"/>
    <property type="evidence" value="ECO:0007669"/>
    <property type="project" value="UniProtKB-KW"/>
</dbReference>
<dbReference type="SUPFAM" id="SSF56349">
    <property type="entry name" value="DNA breaking-rejoining enzymes"/>
    <property type="match status" value="1"/>
</dbReference>
<proteinExistence type="inferred from homology"/>
<keyword evidence="6" id="KW-1185">Reference proteome</keyword>
<dbReference type="InterPro" id="IPR025269">
    <property type="entry name" value="SAM-like_dom"/>
</dbReference>
<accession>A0A521EI74</accession>
<keyword evidence="2" id="KW-0238">DNA-binding</keyword>
<dbReference type="GO" id="GO:0015074">
    <property type="term" value="P:DNA integration"/>
    <property type="evidence" value="ECO:0007669"/>
    <property type="project" value="InterPro"/>
</dbReference>
<dbReference type="Proteomes" id="UP000317557">
    <property type="component" value="Unassembled WGS sequence"/>
</dbReference>
<protein>
    <submittedName>
        <fullName evidence="5">Site-specific recombinase XerD</fullName>
    </submittedName>
</protein>
<sequence length="376" mass="43750">MKVHLRQRKQTKSGKISLYLEYYKGTVKTEDGKTKAVRDYEYLDLYLKDNPQTKQERQTNKETLELAKSIKAKRELEIKNGQYGFKRSGSSNADFMAFFRKQRDNRESNENTYNNWDSTYKHLESFVGSDSLPFKRLDQKFCEEFLEYLKNVKKTDGNPLASASVGSYFSKFRAGLKKAVKKRYLSHNPASDVEAPSIKTPKREHLTVDELKAVAKEECRYPVLKNAFLFACLTGLRWSDIQKLTWSEIEQNEDGWRVVFHQKKTDGLQYVEIPDNAKQYLTDPKAPEVRVFKGLKYSSYMNVALQRWMMEAGITKNITFHCARHTYAILQLQHGADIYTVSKLLGHKNIKTTQIYADIVDQKRKEAVNRLNSIDL</sequence>
<dbReference type="Gene3D" id="1.10.443.10">
    <property type="entry name" value="Intergrase catalytic core"/>
    <property type="match status" value="1"/>
</dbReference>
<feature type="domain" description="Tyr recombinase" evidence="4">
    <location>
        <begin position="201"/>
        <end position="369"/>
    </location>
</feature>
<comment type="similarity">
    <text evidence="1">Belongs to the 'phage' integrase family.</text>
</comment>
<dbReference type="CDD" id="cd01185">
    <property type="entry name" value="INTN1_C_like"/>
    <property type="match status" value="1"/>
</dbReference>
<dbReference type="InterPro" id="IPR013762">
    <property type="entry name" value="Integrase-like_cat_sf"/>
</dbReference>
<dbReference type="OrthoDB" id="9806835at2"/>
<evidence type="ECO:0000256" key="3">
    <source>
        <dbReference type="ARBA" id="ARBA00023172"/>
    </source>
</evidence>
<evidence type="ECO:0000259" key="4">
    <source>
        <dbReference type="PROSITE" id="PS51898"/>
    </source>
</evidence>
<dbReference type="InterPro" id="IPR050090">
    <property type="entry name" value="Tyrosine_recombinase_XerCD"/>
</dbReference>
<evidence type="ECO:0000256" key="1">
    <source>
        <dbReference type="ARBA" id="ARBA00008857"/>
    </source>
</evidence>
<dbReference type="EMBL" id="FXTP01000012">
    <property type="protein sequence ID" value="SMO83634.1"/>
    <property type="molecule type" value="Genomic_DNA"/>
</dbReference>
<dbReference type="Pfam" id="PF00589">
    <property type="entry name" value="Phage_integrase"/>
    <property type="match status" value="1"/>
</dbReference>
<evidence type="ECO:0000313" key="6">
    <source>
        <dbReference type="Proteomes" id="UP000317557"/>
    </source>
</evidence>
<gene>
    <name evidence="5" type="ORF">SAMN06265219_11266</name>
</gene>
<dbReference type="Gene3D" id="1.10.150.130">
    <property type="match status" value="1"/>
</dbReference>
<dbReference type="InterPro" id="IPR011010">
    <property type="entry name" value="DNA_brk_join_enz"/>
</dbReference>
<name>A0A521EI74_9BACT</name>
<reference evidence="5 6" key="1">
    <citation type="submission" date="2017-05" db="EMBL/GenBank/DDBJ databases">
        <authorList>
            <person name="Varghese N."/>
            <person name="Submissions S."/>
        </authorList>
    </citation>
    <scope>NUCLEOTIDE SEQUENCE [LARGE SCALE GENOMIC DNA]</scope>
    <source>
        <strain evidence="5 6">DSM 21985</strain>
    </source>
</reference>
<dbReference type="InterPro" id="IPR010998">
    <property type="entry name" value="Integrase_recombinase_N"/>
</dbReference>
<dbReference type="InterPro" id="IPR002104">
    <property type="entry name" value="Integrase_catalytic"/>
</dbReference>
<dbReference type="PANTHER" id="PTHR30349">
    <property type="entry name" value="PHAGE INTEGRASE-RELATED"/>
    <property type="match status" value="1"/>
</dbReference>
<evidence type="ECO:0000256" key="2">
    <source>
        <dbReference type="ARBA" id="ARBA00023125"/>
    </source>
</evidence>
<dbReference type="AlphaFoldDB" id="A0A521EI74"/>
<dbReference type="RefSeq" id="WP_142455218.1">
    <property type="nucleotide sequence ID" value="NZ_FXTP01000012.1"/>
</dbReference>
<dbReference type="PROSITE" id="PS51898">
    <property type="entry name" value="TYR_RECOMBINASE"/>
    <property type="match status" value="1"/>
</dbReference>
<dbReference type="GO" id="GO:0006310">
    <property type="term" value="P:DNA recombination"/>
    <property type="evidence" value="ECO:0007669"/>
    <property type="project" value="UniProtKB-KW"/>
</dbReference>
<keyword evidence="3" id="KW-0233">DNA recombination</keyword>
<organism evidence="5 6">
    <name type="scientific">Gracilimonas mengyeensis</name>
    <dbReference type="NCBI Taxonomy" id="1302730"/>
    <lineage>
        <taxon>Bacteria</taxon>
        <taxon>Pseudomonadati</taxon>
        <taxon>Balneolota</taxon>
        <taxon>Balneolia</taxon>
        <taxon>Balneolales</taxon>
        <taxon>Balneolaceae</taxon>
        <taxon>Gracilimonas</taxon>
    </lineage>
</organism>
<evidence type="ECO:0000313" key="5">
    <source>
        <dbReference type="EMBL" id="SMO83634.1"/>
    </source>
</evidence>
<dbReference type="PANTHER" id="PTHR30349:SF64">
    <property type="entry name" value="PROPHAGE INTEGRASE INTD-RELATED"/>
    <property type="match status" value="1"/>
</dbReference>
<dbReference type="InterPro" id="IPR035386">
    <property type="entry name" value="Arm-DNA-bind_5"/>
</dbReference>
<dbReference type="Pfam" id="PF13102">
    <property type="entry name" value="Phage_int_SAM_5"/>
    <property type="match status" value="1"/>
</dbReference>
<dbReference type="Pfam" id="PF17293">
    <property type="entry name" value="Arm-DNA-bind_5"/>
    <property type="match status" value="1"/>
</dbReference>